<protein>
    <submittedName>
        <fullName evidence="1">Uncharacterized protein</fullName>
    </submittedName>
</protein>
<dbReference type="EMBL" id="BGZK01000474">
    <property type="protein sequence ID" value="GBP45944.1"/>
    <property type="molecule type" value="Genomic_DNA"/>
</dbReference>
<comment type="caution">
    <text evidence="1">The sequence shown here is derived from an EMBL/GenBank/DDBJ whole genome shotgun (WGS) entry which is preliminary data.</text>
</comment>
<dbReference type="OrthoDB" id="10032414at2759"/>
<reference evidence="1 2" key="1">
    <citation type="journal article" date="2019" name="Commun. Biol.">
        <title>The bagworm genome reveals a unique fibroin gene that provides high tensile strength.</title>
        <authorList>
            <person name="Kono N."/>
            <person name="Nakamura H."/>
            <person name="Ohtoshi R."/>
            <person name="Tomita M."/>
            <person name="Numata K."/>
            <person name="Arakawa K."/>
        </authorList>
    </citation>
    <scope>NUCLEOTIDE SEQUENCE [LARGE SCALE GENOMIC DNA]</scope>
</reference>
<accession>A0A4C1W6Z4</accession>
<organism evidence="1 2">
    <name type="scientific">Eumeta variegata</name>
    <name type="common">Bagworm moth</name>
    <name type="synonym">Eumeta japonica</name>
    <dbReference type="NCBI Taxonomy" id="151549"/>
    <lineage>
        <taxon>Eukaryota</taxon>
        <taxon>Metazoa</taxon>
        <taxon>Ecdysozoa</taxon>
        <taxon>Arthropoda</taxon>
        <taxon>Hexapoda</taxon>
        <taxon>Insecta</taxon>
        <taxon>Pterygota</taxon>
        <taxon>Neoptera</taxon>
        <taxon>Endopterygota</taxon>
        <taxon>Lepidoptera</taxon>
        <taxon>Glossata</taxon>
        <taxon>Ditrysia</taxon>
        <taxon>Tineoidea</taxon>
        <taxon>Psychidae</taxon>
        <taxon>Oiketicinae</taxon>
        <taxon>Eumeta</taxon>
    </lineage>
</organism>
<dbReference type="Proteomes" id="UP000299102">
    <property type="component" value="Unassembled WGS sequence"/>
</dbReference>
<gene>
    <name evidence="1" type="ORF">EVAR_41246_1</name>
</gene>
<dbReference type="AlphaFoldDB" id="A0A4C1W6Z4"/>
<evidence type="ECO:0000313" key="1">
    <source>
        <dbReference type="EMBL" id="GBP45944.1"/>
    </source>
</evidence>
<proteinExistence type="predicted"/>
<name>A0A4C1W6Z4_EUMVA</name>
<sequence>MSYNKLRNLRLRLIECSQIPMVKLLLMKERAESGFNASSTVILISKTSMVVEERMFSEMQYWRHYLIKARVKCNKNWQYHWE</sequence>
<evidence type="ECO:0000313" key="2">
    <source>
        <dbReference type="Proteomes" id="UP000299102"/>
    </source>
</evidence>
<keyword evidence="2" id="KW-1185">Reference proteome</keyword>